<organism evidence="2 3">
    <name type="scientific">Paralcaligenes ureilyticus</name>
    <dbReference type="NCBI Taxonomy" id="627131"/>
    <lineage>
        <taxon>Bacteria</taxon>
        <taxon>Pseudomonadati</taxon>
        <taxon>Pseudomonadota</taxon>
        <taxon>Betaproteobacteria</taxon>
        <taxon>Burkholderiales</taxon>
        <taxon>Alcaligenaceae</taxon>
        <taxon>Paralcaligenes</taxon>
    </lineage>
</organism>
<gene>
    <name evidence="2" type="ORF">EDC26_11752</name>
</gene>
<reference evidence="2 3" key="1">
    <citation type="submission" date="2019-03" db="EMBL/GenBank/DDBJ databases">
        <title>Genomic Encyclopedia of Type Strains, Phase IV (KMG-IV): sequencing the most valuable type-strain genomes for metagenomic binning, comparative biology and taxonomic classification.</title>
        <authorList>
            <person name="Goeker M."/>
        </authorList>
    </citation>
    <scope>NUCLEOTIDE SEQUENCE [LARGE SCALE GENOMIC DNA]</scope>
    <source>
        <strain evidence="2 3">DSM 24591</strain>
    </source>
</reference>
<dbReference type="RefSeq" id="WP_132584849.1">
    <property type="nucleotide sequence ID" value="NZ_SMAJ01000017.1"/>
</dbReference>
<dbReference type="PANTHER" id="PTHR31956:SF1">
    <property type="entry name" value="NON-SPECIFIC PHOSPHOLIPASE C1"/>
    <property type="match status" value="1"/>
</dbReference>
<keyword evidence="1" id="KW-0378">Hydrolase</keyword>
<proteinExistence type="predicted"/>
<dbReference type="InterPro" id="IPR017850">
    <property type="entry name" value="Alkaline_phosphatase_core_sf"/>
</dbReference>
<dbReference type="EMBL" id="SMAJ01000017">
    <property type="protein sequence ID" value="TCT02777.1"/>
    <property type="molecule type" value="Genomic_DNA"/>
</dbReference>
<dbReference type="Proteomes" id="UP000295525">
    <property type="component" value="Unassembled WGS sequence"/>
</dbReference>
<dbReference type="InterPro" id="IPR007312">
    <property type="entry name" value="Phosphoesterase"/>
</dbReference>
<keyword evidence="3" id="KW-1185">Reference proteome</keyword>
<protein>
    <submittedName>
        <fullName evidence="2">Phospholipase C</fullName>
    </submittedName>
</protein>
<dbReference type="OrthoDB" id="980947at2"/>
<evidence type="ECO:0000313" key="3">
    <source>
        <dbReference type="Proteomes" id="UP000295525"/>
    </source>
</evidence>
<dbReference type="PANTHER" id="PTHR31956">
    <property type="entry name" value="NON-SPECIFIC PHOSPHOLIPASE C4-RELATED"/>
    <property type="match status" value="1"/>
</dbReference>
<dbReference type="GO" id="GO:0009395">
    <property type="term" value="P:phospholipid catabolic process"/>
    <property type="evidence" value="ECO:0007669"/>
    <property type="project" value="TreeGrafter"/>
</dbReference>
<dbReference type="Gene3D" id="3.40.720.10">
    <property type="entry name" value="Alkaline Phosphatase, subunit A"/>
    <property type="match status" value="2"/>
</dbReference>
<dbReference type="Pfam" id="PF04185">
    <property type="entry name" value="Phosphoesterase"/>
    <property type="match status" value="1"/>
</dbReference>
<dbReference type="SUPFAM" id="SSF53649">
    <property type="entry name" value="Alkaline phosphatase-like"/>
    <property type="match status" value="1"/>
</dbReference>
<dbReference type="AlphaFoldDB" id="A0A4R3LW98"/>
<dbReference type="GO" id="GO:0042578">
    <property type="term" value="F:phosphoric ester hydrolase activity"/>
    <property type="evidence" value="ECO:0007669"/>
    <property type="project" value="UniProtKB-ARBA"/>
</dbReference>
<name>A0A4R3LW98_9BURK</name>
<evidence type="ECO:0000313" key="2">
    <source>
        <dbReference type="EMBL" id="TCT02777.1"/>
    </source>
</evidence>
<sequence length="466" mass="51223">MADIQHVVVLMLENRSFDSLLGTFSASTPKFNGLKGSESNRIGNLTYRVRNDLPGGGSFTIPTPDPGESYIDITEQLFYPHDWRGAYPPTMGGFANNYAIQSPSDGFHDPQAVMHTYTEEQVPVLHQLAKAFAVSDQWFASAPCQTWPNRFFAHTGTCYGIVNNKDFFGAGQEPFRQRSIFRVLEDAGQPWKVYFHDFPQSLLLADILDVAASHYHGFAQFLVDAEAGVLPAYSFIEPNYFANIFTSTPPNDQHPPHDIRYGEKLIADAYNAIRASSCWEKTLLIITYDEHGGCYDHVPPPRAVPPGDGKMAPDGFAFDAYGVRIPAVIVTPWVRAGSVLSPLDHGPYPFDHTSLIKTVRELFGISKPLTDRDAAAPSLLPYLGLATPFNDGPRAIVPSNLQPSRAEMQNLGNAQPNDHLKALGAAAERLDSGFRTIERDVAQAAETVAQIGARAIAQVEAFLSRL</sequence>
<accession>A0A4R3LW98</accession>
<comment type="caution">
    <text evidence="2">The sequence shown here is derived from an EMBL/GenBank/DDBJ whole genome shotgun (WGS) entry which is preliminary data.</text>
</comment>
<evidence type="ECO:0000256" key="1">
    <source>
        <dbReference type="ARBA" id="ARBA00022801"/>
    </source>
</evidence>